<name>A0A815WPE2_9BILA</name>
<comment type="caution">
    <text evidence="2">The sequence shown here is derived from an EMBL/GenBank/DDBJ whole genome shotgun (WGS) entry which is preliminary data.</text>
</comment>
<feature type="compositionally biased region" description="Polar residues" evidence="1">
    <location>
        <begin position="26"/>
        <end position="35"/>
    </location>
</feature>
<reference evidence="2" key="1">
    <citation type="submission" date="2021-02" db="EMBL/GenBank/DDBJ databases">
        <authorList>
            <person name="Nowell W R."/>
        </authorList>
    </citation>
    <scope>NUCLEOTIDE SEQUENCE</scope>
</reference>
<protein>
    <submittedName>
        <fullName evidence="2">Uncharacterized protein</fullName>
    </submittedName>
</protein>
<evidence type="ECO:0000313" key="3">
    <source>
        <dbReference type="Proteomes" id="UP000663864"/>
    </source>
</evidence>
<dbReference type="AlphaFoldDB" id="A0A815WPE2"/>
<dbReference type="EMBL" id="CAJNOT010014293">
    <property type="protein sequence ID" value="CAF1543411.1"/>
    <property type="molecule type" value="Genomic_DNA"/>
</dbReference>
<proteinExistence type="predicted"/>
<evidence type="ECO:0000256" key="1">
    <source>
        <dbReference type="SAM" id="MobiDB-lite"/>
    </source>
</evidence>
<accession>A0A815WPE2</accession>
<gene>
    <name evidence="2" type="ORF">ZHD862_LOCUS39145</name>
</gene>
<feature type="non-terminal residue" evidence="2">
    <location>
        <position position="1"/>
    </location>
</feature>
<dbReference type="Proteomes" id="UP000663864">
    <property type="component" value="Unassembled WGS sequence"/>
</dbReference>
<feature type="region of interest" description="Disordered" evidence="1">
    <location>
        <begin position="17"/>
        <end position="38"/>
    </location>
</feature>
<sequence>MFFDTTGTNVPRDFFATFKLGPKEPPTTSESSDQTDSIKKLSEQKALISFAYNEGFSDA</sequence>
<organism evidence="2 3">
    <name type="scientific">Rotaria sordida</name>
    <dbReference type="NCBI Taxonomy" id="392033"/>
    <lineage>
        <taxon>Eukaryota</taxon>
        <taxon>Metazoa</taxon>
        <taxon>Spiralia</taxon>
        <taxon>Gnathifera</taxon>
        <taxon>Rotifera</taxon>
        <taxon>Eurotatoria</taxon>
        <taxon>Bdelloidea</taxon>
        <taxon>Philodinida</taxon>
        <taxon>Philodinidae</taxon>
        <taxon>Rotaria</taxon>
    </lineage>
</organism>
<evidence type="ECO:0000313" key="2">
    <source>
        <dbReference type="EMBL" id="CAF1543411.1"/>
    </source>
</evidence>